<dbReference type="EMBL" id="KQ971866">
    <property type="protein sequence ID" value="KYB24712.1"/>
    <property type="molecule type" value="Genomic_DNA"/>
</dbReference>
<dbReference type="InterPro" id="IPR017907">
    <property type="entry name" value="Znf_RING_CS"/>
</dbReference>
<dbReference type="Pfam" id="PF04564">
    <property type="entry name" value="U-box"/>
    <property type="match status" value="1"/>
</dbReference>
<dbReference type="GO" id="GO:0005634">
    <property type="term" value="C:nucleus"/>
    <property type="evidence" value="ECO:0000318"/>
    <property type="project" value="GO_Central"/>
</dbReference>
<keyword evidence="6" id="KW-1185">Reference proteome</keyword>
<dbReference type="CDD" id="cd16660">
    <property type="entry name" value="RING-Ubox_RNF37"/>
    <property type="match status" value="1"/>
</dbReference>
<reference evidence="5 6" key="2">
    <citation type="journal article" date="2010" name="Nucleic Acids Res.">
        <title>BeetleBase in 2010: revisions to provide comprehensive genomic information for Tribolium castaneum.</title>
        <authorList>
            <person name="Kim H.S."/>
            <person name="Murphy T."/>
            <person name="Xia J."/>
            <person name="Caragea D."/>
            <person name="Park Y."/>
            <person name="Beeman R.W."/>
            <person name="Lorenzen M.D."/>
            <person name="Butcher S."/>
            <person name="Manak J.R."/>
            <person name="Brown S.J."/>
        </authorList>
    </citation>
    <scope>NUCLEOTIDE SEQUENCE [LARGE SCALE GENOMIC DNA]</scope>
    <source>
        <strain evidence="5 6">Georgia GA2</strain>
    </source>
</reference>
<dbReference type="PROSITE" id="PS51698">
    <property type="entry name" value="U_BOX"/>
    <property type="match status" value="1"/>
</dbReference>
<proteinExistence type="predicted"/>
<dbReference type="Pfam" id="PF19318">
    <property type="entry name" value="DUF5918"/>
    <property type="match status" value="1"/>
</dbReference>
<keyword evidence="2" id="KW-0863">Zinc-finger</keyword>
<dbReference type="InterPro" id="IPR013083">
    <property type="entry name" value="Znf_RING/FYVE/PHD"/>
</dbReference>
<evidence type="ECO:0000256" key="1">
    <source>
        <dbReference type="ARBA" id="ARBA00022723"/>
    </source>
</evidence>
<dbReference type="SMART" id="SM00504">
    <property type="entry name" value="Ubox"/>
    <property type="match status" value="1"/>
</dbReference>
<dbReference type="AlphaFoldDB" id="A0A139W9X1"/>
<dbReference type="InterPro" id="IPR045696">
    <property type="entry name" value="Ubox5_N"/>
</dbReference>
<dbReference type="OrthoDB" id="20295at2759"/>
<dbReference type="STRING" id="7070.A0A139W9X1"/>
<dbReference type="PANTHER" id="PTHR13492:SF2">
    <property type="entry name" value="RING FINGER PROTEIN 37"/>
    <property type="match status" value="1"/>
</dbReference>
<dbReference type="GO" id="GO:0034450">
    <property type="term" value="F:ubiquitin-ubiquitin ligase activity"/>
    <property type="evidence" value="ECO:0000318"/>
    <property type="project" value="GO_Central"/>
</dbReference>
<organism evidence="5 6">
    <name type="scientific">Tribolium castaneum</name>
    <name type="common">Red flour beetle</name>
    <dbReference type="NCBI Taxonomy" id="7070"/>
    <lineage>
        <taxon>Eukaryota</taxon>
        <taxon>Metazoa</taxon>
        <taxon>Ecdysozoa</taxon>
        <taxon>Arthropoda</taxon>
        <taxon>Hexapoda</taxon>
        <taxon>Insecta</taxon>
        <taxon>Pterygota</taxon>
        <taxon>Neoptera</taxon>
        <taxon>Endopterygota</taxon>
        <taxon>Coleoptera</taxon>
        <taxon>Polyphaga</taxon>
        <taxon>Cucujiformia</taxon>
        <taxon>Tenebrionidae</taxon>
        <taxon>Tenebrionidae incertae sedis</taxon>
        <taxon>Tribolium</taxon>
    </lineage>
</organism>
<evidence type="ECO:0000256" key="3">
    <source>
        <dbReference type="ARBA" id="ARBA00022833"/>
    </source>
</evidence>
<evidence type="ECO:0000259" key="4">
    <source>
        <dbReference type="PROSITE" id="PS51698"/>
    </source>
</evidence>
<dbReference type="FunCoup" id="A0A139W9X1">
    <property type="interactions" value="1183"/>
</dbReference>
<dbReference type="PANTHER" id="PTHR13492">
    <property type="entry name" value="RING FINGER PROTEIN 37"/>
    <property type="match status" value="1"/>
</dbReference>
<reference evidence="5 6" key="1">
    <citation type="journal article" date="2008" name="Nature">
        <title>The genome of the model beetle and pest Tribolium castaneum.</title>
        <authorList>
            <consortium name="Tribolium Genome Sequencing Consortium"/>
            <person name="Richards S."/>
            <person name="Gibbs R.A."/>
            <person name="Weinstock G.M."/>
            <person name="Brown S.J."/>
            <person name="Denell R."/>
            <person name="Beeman R.W."/>
            <person name="Gibbs R."/>
            <person name="Beeman R.W."/>
            <person name="Brown S.J."/>
            <person name="Bucher G."/>
            <person name="Friedrich M."/>
            <person name="Grimmelikhuijzen C.J."/>
            <person name="Klingler M."/>
            <person name="Lorenzen M."/>
            <person name="Richards S."/>
            <person name="Roth S."/>
            <person name="Schroder R."/>
            <person name="Tautz D."/>
            <person name="Zdobnov E.M."/>
            <person name="Muzny D."/>
            <person name="Gibbs R.A."/>
            <person name="Weinstock G.M."/>
            <person name="Attaway T."/>
            <person name="Bell S."/>
            <person name="Buhay C.J."/>
            <person name="Chandrabose M.N."/>
            <person name="Chavez D."/>
            <person name="Clerk-Blankenburg K.P."/>
            <person name="Cree A."/>
            <person name="Dao M."/>
            <person name="Davis C."/>
            <person name="Chacko J."/>
            <person name="Dinh H."/>
            <person name="Dugan-Rocha S."/>
            <person name="Fowler G."/>
            <person name="Garner T.T."/>
            <person name="Garnes J."/>
            <person name="Gnirke A."/>
            <person name="Hawes A."/>
            <person name="Hernandez J."/>
            <person name="Hines S."/>
            <person name="Holder M."/>
            <person name="Hume J."/>
            <person name="Jhangiani S.N."/>
            <person name="Joshi V."/>
            <person name="Khan Z.M."/>
            <person name="Jackson L."/>
            <person name="Kovar C."/>
            <person name="Kowis A."/>
            <person name="Lee S."/>
            <person name="Lewis L.R."/>
            <person name="Margolis J."/>
            <person name="Morgan M."/>
            <person name="Nazareth L.V."/>
            <person name="Nguyen N."/>
            <person name="Okwuonu G."/>
            <person name="Parker D."/>
            <person name="Richards S."/>
            <person name="Ruiz S.J."/>
            <person name="Santibanez J."/>
            <person name="Savard J."/>
            <person name="Scherer S.E."/>
            <person name="Schneider B."/>
            <person name="Sodergren E."/>
            <person name="Tautz D."/>
            <person name="Vattahil S."/>
            <person name="Villasana D."/>
            <person name="White C.S."/>
            <person name="Wright R."/>
            <person name="Park Y."/>
            <person name="Beeman R.W."/>
            <person name="Lord J."/>
            <person name="Oppert B."/>
            <person name="Lorenzen M."/>
            <person name="Brown S."/>
            <person name="Wang L."/>
            <person name="Savard J."/>
            <person name="Tautz D."/>
            <person name="Richards S."/>
            <person name="Weinstock G."/>
            <person name="Gibbs R.A."/>
            <person name="Liu Y."/>
            <person name="Worley K."/>
            <person name="Weinstock G."/>
            <person name="Elsik C.G."/>
            <person name="Reese J.T."/>
            <person name="Elhaik E."/>
            <person name="Landan G."/>
            <person name="Graur D."/>
            <person name="Arensburger P."/>
            <person name="Atkinson P."/>
            <person name="Beeman R.W."/>
            <person name="Beidler J."/>
            <person name="Brown S.J."/>
            <person name="Demuth J.P."/>
            <person name="Drury D.W."/>
            <person name="Du Y.Z."/>
            <person name="Fujiwara H."/>
            <person name="Lorenzen M."/>
            <person name="Maselli V."/>
            <person name="Osanai M."/>
            <person name="Park Y."/>
            <person name="Robertson H.M."/>
            <person name="Tu Z."/>
            <person name="Wang J.J."/>
            <person name="Wang S."/>
            <person name="Richards S."/>
            <person name="Song H."/>
            <person name="Zhang L."/>
            <person name="Sodergren E."/>
            <person name="Werner D."/>
            <person name="Stanke M."/>
            <person name="Morgenstern B."/>
            <person name="Solovyev V."/>
            <person name="Kosarev P."/>
            <person name="Brown G."/>
            <person name="Chen H.C."/>
            <person name="Ermolaeva O."/>
            <person name="Hlavina W."/>
            <person name="Kapustin Y."/>
            <person name="Kiryutin B."/>
            <person name="Kitts P."/>
            <person name="Maglott D."/>
            <person name="Pruitt K."/>
            <person name="Sapojnikov V."/>
            <person name="Souvorov A."/>
            <person name="Mackey A.J."/>
            <person name="Waterhouse R.M."/>
            <person name="Wyder S."/>
            <person name="Zdobnov E.M."/>
            <person name="Zdobnov E.M."/>
            <person name="Wyder S."/>
            <person name="Kriventseva E.V."/>
            <person name="Kadowaki T."/>
            <person name="Bork P."/>
            <person name="Aranda M."/>
            <person name="Bao R."/>
            <person name="Beermann A."/>
            <person name="Berns N."/>
            <person name="Bolognesi R."/>
            <person name="Bonneton F."/>
            <person name="Bopp D."/>
            <person name="Brown S.J."/>
            <person name="Bucher G."/>
            <person name="Butts T."/>
            <person name="Chaumot A."/>
            <person name="Denell R.E."/>
            <person name="Ferrier D.E."/>
            <person name="Friedrich M."/>
            <person name="Gordon C.M."/>
            <person name="Jindra M."/>
            <person name="Klingler M."/>
            <person name="Lan Q."/>
            <person name="Lattorff H.M."/>
            <person name="Laudet V."/>
            <person name="von Levetsow C."/>
            <person name="Liu Z."/>
            <person name="Lutz R."/>
            <person name="Lynch J.A."/>
            <person name="da Fonseca R.N."/>
            <person name="Posnien N."/>
            <person name="Reuter R."/>
            <person name="Roth S."/>
            <person name="Savard J."/>
            <person name="Schinko J.B."/>
            <person name="Schmitt C."/>
            <person name="Schoppmeier M."/>
            <person name="Schroder R."/>
            <person name="Shippy T.D."/>
            <person name="Simonnet F."/>
            <person name="Marques-Souza H."/>
            <person name="Tautz D."/>
            <person name="Tomoyasu Y."/>
            <person name="Trauner J."/>
            <person name="Van der Zee M."/>
            <person name="Vervoort M."/>
            <person name="Wittkopp N."/>
            <person name="Wimmer E.A."/>
            <person name="Yang X."/>
            <person name="Jones A.K."/>
            <person name="Sattelle D.B."/>
            <person name="Ebert P.R."/>
            <person name="Nelson D."/>
            <person name="Scott J.G."/>
            <person name="Beeman R.W."/>
            <person name="Muthukrishnan S."/>
            <person name="Kramer K.J."/>
            <person name="Arakane Y."/>
            <person name="Beeman R.W."/>
            <person name="Zhu Q."/>
            <person name="Hogenkamp D."/>
            <person name="Dixit R."/>
            <person name="Oppert B."/>
            <person name="Jiang H."/>
            <person name="Zou Z."/>
            <person name="Marshall J."/>
            <person name="Elpidina E."/>
            <person name="Vinokurov K."/>
            <person name="Oppert C."/>
            <person name="Zou Z."/>
            <person name="Evans J."/>
            <person name="Lu Z."/>
            <person name="Zhao P."/>
            <person name="Sumathipala N."/>
            <person name="Altincicek B."/>
            <person name="Vilcinskas A."/>
            <person name="Williams M."/>
            <person name="Hultmark D."/>
            <person name="Hetru C."/>
            <person name="Jiang H."/>
            <person name="Grimmelikhuijzen C.J."/>
            <person name="Hauser F."/>
            <person name="Cazzamali G."/>
            <person name="Williamson M."/>
            <person name="Park Y."/>
            <person name="Li B."/>
            <person name="Tanaka Y."/>
            <person name="Predel R."/>
            <person name="Neupert S."/>
            <person name="Schachtner J."/>
            <person name="Verleyen P."/>
            <person name="Raible F."/>
            <person name="Bork P."/>
            <person name="Friedrich M."/>
            <person name="Walden K.K."/>
            <person name="Robertson H.M."/>
            <person name="Angeli S."/>
            <person name="Foret S."/>
            <person name="Bucher G."/>
            <person name="Schuetz S."/>
            <person name="Maleszka R."/>
            <person name="Wimmer E.A."/>
            <person name="Beeman R.W."/>
            <person name="Lorenzen M."/>
            <person name="Tomoyasu Y."/>
            <person name="Miller S.C."/>
            <person name="Grossmann D."/>
            <person name="Bucher G."/>
        </authorList>
    </citation>
    <scope>NUCLEOTIDE SEQUENCE [LARGE SCALE GENOMIC DNA]</scope>
    <source>
        <strain evidence="5 6">Georgia GA2</strain>
    </source>
</reference>
<gene>
    <name evidence="5" type="primary">AUGUSTUS-3.0.2_31431</name>
    <name evidence="5" type="ORF">TcasGA2_TC031431</name>
</gene>
<protein>
    <submittedName>
        <fullName evidence="5">RING finger protein 37-like Protein</fullName>
    </submittedName>
</protein>
<evidence type="ECO:0000313" key="6">
    <source>
        <dbReference type="Proteomes" id="UP000007266"/>
    </source>
</evidence>
<feature type="domain" description="U-box" evidence="4">
    <location>
        <begin position="199"/>
        <end position="279"/>
    </location>
</feature>
<dbReference type="InParanoid" id="A0A139W9X1"/>
<keyword evidence="3" id="KW-0862">Zinc</keyword>
<dbReference type="SUPFAM" id="SSF57850">
    <property type="entry name" value="RING/U-box"/>
    <property type="match status" value="1"/>
</dbReference>
<evidence type="ECO:0000256" key="2">
    <source>
        <dbReference type="ARBA" id="ARBA00022771"/>
    </source>
</evidence>
<dbReference type="GO" id="GO:0031625">
    <property type="term" value="F:ubiquitin protein ligase binding"/>
    <property type="evidence" value="ECO:0000318"/>
    <property type="project" value="GO_Central"/>
</dbReference>
<evidence type="ECO:0000313" key="5">
    <source>
        <dbReference type="EMBL" id="KYB24712.1"/>
    </source>
</evidence>
<dbReference type="Proteomes" id="UP000007266">
    <property type="component" value="Unassembled WGS sequence"/>
</dbReference>
<dbReference type="Gene3D" id="3.30.40.10">
    <property type="entry name" value="Zinc/RING finger domain, C3HC4 (zinc finger)"/>
    <property type="match status" value="1"/>
</dbReference>
<sequence length="356" mass="39322">MYNFLDPKLSPKVSSSAPATDNYEASNLISENGAVRARGFLAYTVTRPPVALEFEFLCPISVSFIALETSVGRQKCTGIELFAKNSTTPFTSIARAVFDKSGLTVCDSKTYNKSKPPPCHTPDKELRYFKSDQRRLWGDTTCLKVVIFRTDRSVPCLGAIKVFGAPSGSCSKVTVETIGRIMGGSPEAPQTGGGQEGLKIPQDFVDDLTCEIMAIPMTLPSGKTVDRDTLDKHIESEKSFGRKPCDPFTGLKFTETRKPVINVALKSRIDMFLMQNSTNPAFFGLKRALGGQNLRADNKRAKYGGEKECCSCRCCQFLYKIPCQHYYCRNCLLQVVKLECNSCGLEFVKSDAVRCH</sequence>
<dbReference type="InterPro" id="IPR003613">
    <property type="entry name" value="Ubox_domain"/>
</dbReference>
<dbReference type="PROSITE" id="PS00518">
    <property type="entry name" value="ZF_RING_1"/>
    <property type="match status" value="1"/>
</dbReference>
<dbReference type="GO" id="GO:0008270">
    <property type="term" value="F:zinc ion binding"/>
    <property type="evidence" value="ECO:0007669"/>
    <property type="project" value="UniProtKB-KW"/>
</dbReference>
<dbReference type="GO" id="GO:0000209">
    <property type="term" value="P:protein polyubiquitination"/>
    <property type="evidence" value="ECO:0000318"/>
    <property type="project" value="GO_Central"/>
</dbReference>
<name>A0A139W9X1_TRICA</name>
<accession>A0A139W9X1</accession>
<dbReference type="KEGG" id="tca:100307003"/>
<keyword evidence="1" id="KW-0479">Metal-binding</keyword>
<dbReference type="InterPro" id="IPR039925">
    <property type="entry name" value="RNF37_RING-Ubox"/>
</dbReference>
<dbReference type="OMA" id="NWERIAF"/>
<dbReference type="InterPro" id="IPR039847">
    <property type="entry name" value="Ubox5"/>
</dbReference>